<feature type="transmembrane region" description="Helical" evidence="1">
    <location>
        <begin position="21"/>
        <end position="47"/>
    </location>
</feature>
<evidence type="ECO:0000256" key="1">
    <source>
        <dbReference type="SAM" id="Phobius"/>
    </source>
</evidence>
<keyword evidence="1" id="KW-0812">Transmembrane</keyword>
<keyword evidence="1" id="KW-0472">Membrane</keyword>
<evidence type="ECO:0000313" key="4">
    <source>
        <dbReference type="Proteomes" id="UP000663860"/>
    </source>
</evidence>
<evidence type="ECO:0000313" key="3">
    <source>
        <dbReference type="EMBL" id="CAF3921569.1"/>
    </source>
</evidence>
<dbReference type="Proteomes" id="UP000663868">
    <property type="component" value="Unassembled WGS sequence"/>
</dbReference>
<organism evidence="2 4">
    <name type="scientific">Adineta steineri</name>
    <dbReference type="NCBI Taxonomy" id="433720"/>
    <lineage>
        <taxon>Eukaryota</taxon>
        <taxon>Metazoa</taxon>
        <taxon>Spiralia</taxon>
        <taxon>Gnathifera</taxon>
        <taxon>Rotifera</taxon>
        <taxon>Eurotatoria</taxon>
        <taxon>Bdelloidea</taxon>
        <taxon>Adinetida</taxon>
        <taxon>Adinetidae</taxon>
        <taxon>Adineta</taxon>
    </lineage>
</organism>
<dbReference type="EMBL" id="CAJNOE010000710">
    <property type="protein sequence ID" value="CAF1316001.1"/>
    <property type="molecule type" value="Genomic_DNA"/>
</dbReference>
<name>A0A815ESC8_9BILA</name>
<gene>
    <name evidence="2" type="ORF">IZO911_LOCUS34876</name>
    <name evidence="3" type="ORF">KXQ929_LOCUS23934</name>
</gene>
<keyword evidence="1" id="KW-1133">Transmembrane helix</keyword>
<reference evidence="2" key="1">
    <citation type="submission" date="2021-02" db="EMBL/GenBank/DDBJ databases">
        <authorList>
            <person name="Nowell W R."/>
        </authorList>
    </citation>
    <scope>NUCLEOTIDE SEQUENCE</scope>
</reference>
<evidence type="ECO:0000313" key="2">
    <source>
        <dbReference type="EMBL" id="CAF1316001.1"/>
    </source>
</evidence>
<dbReference type="Proteomes" id="UP000663860">
    <property type="component" value="Unassembled WGS sequence"/>
</dbReference>
<sequence length="210" mass="22456">MYAPPAAAANRRSGLAASGPLLAICCLGFILFLIAATIVLALIPVYLSTRGSTSSSTTPRYTLSGTPVGNAKRDYMGDKEGTLADPSNANIAAAMDSGLGLNSGSTVADGTASMASTTSRRRRRGFGLDRERRAGIIKLFFPFRFNKHHCDKCINKGFQESIKTFTIIVTIFFVGDSTPYRIKFTCVIFFDSSFNIPTTSTIANTAKVIG</sequence>
<comment type="caution">
    <text evidence="2">The sequence shown here is derived from an EMBL/GenBank/DDBJ whole genome shotgun (WGS) entry which is preliminary data.</text>
</comment>
<dbReference type="AlphaFoldDB" id="A0A815ESC8"/>
<dbReference type="EMBL" id="CAJOBB010001941">
    <property type="protein sequence ID" value="CAF3921569.1"/>
    <property type="molecule type" value="Genomic_DNA"/>
</dbReference>
<proteinExistence type="predicted"/>
<accession>A0A815ESC8</accession>
<protein>
    <submittedName>
        <fullName evidence="2">Uncharacterized protein</fullName>
    </submittedName>
</protein>